<dbReference type="EMBL" id="HBGK01033181">
    <property type="protein sequence ID" value="CAD9291751.1"/>
    <property type="molecule type" value="Transcribed_RNA"/>
</dbReference>
<evidence type="ECO:0000313" key="1">
    <source>
        <dbReference type="EMBL" id="CAD9291751.1"/>
    </source>
</evidence>
<gene>
    <name evidence="1" type="ORF">GOCE00092_LOCUS17245</name>
</gene>
<name>A0A7S1V8X3_9STRA</name>
<dbReference type="AlphaFoldDB" id="A0A7S1V8X3"/>
<accession>A0A7S1V8X3</accession>
<organism evidence="1">
    <name type="scientific">Grammatophora oceanica</name>
    <dbReference type="NCBI Taxonomy" id="210454"/>
    <lineage>
        <taxon>Eukaryota</taxon>
        <taxon>Sar</taxon>
        <taxon>Stramenopiles</taxon>
        <taxon>Ochrophyta</taxon>
        <taxon>Bacillariophyta</taxon>
        <taxon>Fragilariophyceae</taxon>
        <taxon>Fragilariophycidae</taxon>
        <taxon>Rhabdonematales</taxon>
        <taxon>Grammatophoraceae</taxon>
        <taxon>Grammatophora</taxon>
    </lineage>
</organism>
<reference evidence="1" key="1">
    <citation type="submission" date="2021-01" db="EMBL/GenBank/DDBJ databases">
        <authorList>
            <person name="Corre E."/>
            <person name="Pelletier E."/>
            <person name="Niang G."/>
            <person name="Scheremetjew M."/>
            <person name="Finn R."/>
            <person name="Kale V."/>
            <person name="Holt S."/>
            <person name="Cochrane G."/>
            <person name="Meng A."/>
            <person name="Brown T."/>
            <person name="Cohen L."/>
        </authorList>
    </citation>
    <scope>NUCLEOTIDE SEQUENCE</scope>
    <source>
        <strain evidence="1">CCMP 410</strain>
    </source>
</reference>
<proteinExistence type="predicted"/>
<protein>
    <submittedName>
        <fullName evidence="1">Uncharacterized protein</fullName>
    </submittedName>
</protein>
<sequence>MLPSCAMDKIKNVRLTQRVMHVMAKLVAPPLSTFVPSRTVFASYGYVSSTSLVASVCVWSDRPHERQHHEEKTEKAVCNLNETLTVHPEGVLLRPISQRQHKQTSTTPTKMTRHRSLWSQVRSTCESCLFATFSVAAIPDKLDAANTSQGLSQTFWNCSITSLDWLLDGRCRFGACTLLTHVMGPDTRFDLDPYPT</sequence>